<dbReference type="PANTHER" id="PTHR36444">
    <property type="entry name" value="TRANSCRIPTIONAL REGULATOR PROTEIN YOBU-RELATED"/>
    <property type="match status" value="1"/>
</dbReference>
<name>A0A6N2RBF8_9BACT</name>
<evidence type="ECO:0000259" key="1">
    <source>
        <dbReference type="SMART" id="SM00871"/>
    </source>
</evidence>
<dbReference type="PANTHER" id="PTHR36444:SF2">
    <property type="entry name" value="TRANSCRIPTIONAL REGULATOR PROTEIN YOBU-RELATED"/>
    <property type="match status" value="1"/>
</dbReference>
<dbReference type="Gene3D" id="3.20.80.10">
    <property type="entry name" value="Regulatory factor, effector binding domain"/>
    <property type="match status" value="1"/>
</dbReference>
<dbReference type="InterPro" id="IPR011256">
    <property type="entry name" value="Reg_factor_effector_dom_sf"/>
</dbReference>
<dbReference type="EMBL" id="CACRSK010000001">
    <property type="protein sequence ID" value="VYS78146.1"/>
    <property type="molecule type" value="Genomic_DNA"/>
</dbReference>
<gene>
    <name evidence="2" type="ORF">CULFYP111_00345</name>
</gene>
<dbReference type="InterPro" id="IPR010499">
    <property type="entry name" value="AraC_E-bd"/>
</dbReference>
<reference evidence="2" key="1">
    <citation type="submission" date="2019-11" db="EMBL/GenBank/DDBJ databases">
        <authorList>
            <person name="Feng L."/>
        </authorList>
    </citation>
    <scope>NUCLEOTIDE SEQUENCE</scope>
    <source>
        <strain evidence="2">CUreolyticusLFYP111</strain>
    </source>
</reference>
<dbReference type="AlphaFoldDB" id="A0A6N2RBF8"/>
<dbReference type="RefSeq" id="WP_156846848.1">
    <property type="nucleotide sequence ID" value="NZ_CACRSK010000001.1"/>
</dbReference>
<sequence length="144" mass="17030">MREFYLDKPLKITGYKVTTNNRLELNQNTAIISNLWKKFNNSDLFNDVNYGVYFNYKNKHFDDYDLLVGSTKSLSGVYKDCDSIEIQSGKFLVFETDIKQIATDVSGLWMKIWNHFKTCNIKRSYLTDFEKYIDNKVEIYISIL</sequence>
<feature type="domain" description="AraC effector-binding" evidence="1">
    <location>
        <begin position="2"/>
        <end position="144"/>
    </location>
</feature>
<dbReference type="SMART" id="SM00871">
    <property type="entry name" value="AraC_E_bind"/>
    <property type="match status" value="1"/>
</dbReference>
<proteinExistence type="predicted"/>
<dbReference type="SUPFAM" id="SSF55136">
    <property type="entry name" value="Probable bacterial effector-binding domain"/>
    <property type="match status" value="1"/>
</dbReference>
<organism evidence="2">
    <name type="scientific">Campylobacter ureolyticus</name>
    <dbReference type="NCBI Taxonomy" id="827"/>
    <lineage>
        <taxon>Bacteria</taxon>
        <taxon>Pseudomonadati</taxon>
        <taxon>Campylobacterota</taxon>
        <taxon>Epsilonproteobacteria</taxon>
        <taxon>Campylobacterales</taxon>
        <taxon>Campylobacteraceae</taxon>
        <taxon>Campylobacter</taxon>
    </lineage>
</organism>
<dbReference type="InterPro" id="IPR053182">
    <property type="entry name" value="YobU-like_regulator"/>
</dbReference>
<accession>A0A6N2RBF8</accession>
<evidence type="ECO:0000313" key="2">
    <source>
        <dbReference type="EMBL" id="VYS78146.1"/>
    </source>
</evidence>
<protein>
    <recommendedName>
        <fullName evidence="1">AraC effector-binding domain-containing protein</fullName>
    </recommendedName>
</protein>